<organism evidence="1 2">
    <name type="scientific">Candidatus Aeolococcus gillhamiae</name>
    <dbReference type="NCBI Taxonomy" id="3127015"/>
    <lineage>
        <taxon>Bacteria</taxon>
        <taxon>Bacillati</taxon>
        <taxon>Candidatus Dormiibacterota</taxon>
        <taxon>Candidatus Dormibacteria</taxon>
        <taxon>Candidatus Aeolococcales</taxon>
        <taxon>Candidatus Aeolococcaceae</taxon>
        <taxon>Candidatus Aeolococcus</taxon>
    </lineage>
</organism>
<evidence type="ECO:0000313" key="1">
    <source>
        <dbReference type="EMBL" id="PZR79222.1"/>
    </source>
</evidence>
<evidence type="ECO:0000313" key="2">
    <source>
        <dbReference type="Proteomes" id="UP000248724"/>
    </source>
</evidence>
<gene>
    <name evidence="1" type="ORF">DLM65_11255</name>
</gene>
<accession>A0A2W5Z1W0</accession>
<dbReference type="Proteomes" id="UP000248724">
    <property type="component" value="Unassembled WGS sequence"/>
</dbReference>
<sequence length="62" mass="7070">GEHLAVRHGVERPSWTCNAERFLDRLWFVSEVPGFRAMAIAESPAAFRRRGIMISSGSLQRR</sequence>
<dbReference type="AlphaFoldDB" id="A0A2W5Z1W0"/>
<comment type="caution">
    <text evidence="1">The sequence shown here is derived from an EMBL/GenBank/DDBJ whole genome shotgun (WGS) entry which is preliminary data.</text>
</comment>
<name>A0A2W5Z1W0_9BACT</name>
<feature type="non-terminal residue" evidence="1">
    <location>
        <position position="1"/>
    </location>
</feature>
<dbReference type="EMBL" id="QHBU01000216">
    <property type="protein sequence ID" value="PZR79222.1"/>
    <property type="molecule type" value="Genomic_DNA"/>
</dbReference>
<protein>
    <submittedName>
        <fullName evidence="1">Uncharacterized protein</fullName>
    </submittedName>
</protein>
<reference evidence="1 2" key="1">
    <citation type="journal article" date="2017" name="Nature">
        <title>Atmospheric trace gases support primary production in Antarctic desert surface soil.</title>
        <authorList>
            <person name="Ji M."/>
            <person name="Greening C."/>
            <person name="Vanwonterghem I."/>
            <person name="Carere C.R."/>
            <person name="Bay S.K."/>
            <person name="Steen J.A."/>
            <person name="Montgomery K."/>
            <person name="Lines T."/>
            <person name="Beardall J."/>
            <person name="van Dorst J."/>
            <person name="Snape I."/>
            <person name="Stott M.B."/>
            <person name="Hugenholtz P."/>
            <person name="Ferrari B.C."/>
        </authorList>
    </citation>
    <scope>NUCLEOTIDE SEQUENCE [LARGE SCALE GENOMIC DNA]</scope>
    <source>
        <strain evidence="1">RRmetagenome_bin12</strain>
    </source>
</reference>
<proteinExistence type="predicted"/>